<dbReference type="WBParaSite" id="nRc.2.0.1.t38089-RA">
    <property type="protein sequence ID" value="nRc.2.0.1.t38089-RA"/>
    <property type="gene ID" value="nRc.2.0.1.g38089"/>
</dbReference>
<dbReference type="InterPro" id="IPR012337">
    <property type="entry name" value="RNaseH-like_sf"/>
</dbReference>
<name>A0A915KJP7_ROMCU</name>
<dbReference type="PANTHER" id="PTHR47611:SF3">
    <property type="entry name" value="HAT C-TERMINAL DIMERISATION DOMAIN-CONTAINING PROTEIN"/>
    <property type="match status" value="1"/>
</dbReference>
<reference evidence="3" key="1">
    <citation type="submission" date="2022-11" db="UniProtKB">
        <authorList>
            <consortium name="WormBaseParasite"/>
        </authorList>
    </citation>
    <scope>IDENTIFICATION</scope>
</reference>
<evidence type="ECO:0000313" key="2">
    <source>
        <dbReference type="Proteomes" id="UP000887565"/>
    </source>
</evidence>
<accession>A0A915KJP7</accession>
<dbReference type="SUPFAM" id="SSF53098">
    <property type="entry name" value="Ribonuclease H-like"/>
    <property type="match status" value="1"/>
</dbReference>
<dbReference type="Pfam" id="PF05699">
    <property type="entry name" value="Dimer_Tnp_hAT"/>
    <property type="match status" value="1"/>
</dbReference>
<evidence type="ECO:0000259" key="1">
    <source>
        <dbReference type="Pfam" id="PF05699"/>
    </source>
</evidence>
<dbReference type="Proteomes" id="UP000887565">
    <property type="component" value="Unplaced"/>
</dbReference>
<dbReference type="GO" id="GO:0046983">
    <property type="term" value="F:protein dimerization activity"/>
    <property type="evidence" value="ECO:0007669"/>
    <property type="project" value="InterPro"/>
</dbReference>
<dbReference type="PANTHER" id="PTHR47611">
    <property type="entry name" value="HAT DIMERISATION DOMAIN, C-TERMINAL"/>
    <property type="match status" value="1"/>
</dbReference>
<dbReference type="AlphaFoldDB" id="A0A915KJP7"/>
<evidence type="ECO:0000313" key="3">
    <source>
        <dbReference type="WBParaSite" id="nRc.2.0.1.t38089-RA"/>
    </source>
</evidence>
<sequence length="113" mass="13069">MLEEICHESDEETSSKINAELELQKYLDDKTTKIDDPMNYWKIKKNEYRSLANLARRFLCAPPTSVSSERLFSTSGIICSDYAGAKTSGTCQCQIPWHLRRCLGHPYFEYHIT</sequence>
<keyword evidence="2" id="KW-1185">Reference proteome</keyword>
<proteinExistence type="predicted"/>
<protein>
    <submittedName>
        <fullName evidence="3">HAT C-terminal dimerisation domain-containing protein</fullName>
    </submittedName>
</protein>
<dbReference type="InterPro" id="IPR008906">
    <property type="entry name" value="HATC_C_dom"/>
</dbReference>
<organism evidence="2 3">
    <name type="scientific">Romanomermis culicivorax</name>
    <name type="common">Nematode worm</name>
    <dbReference type="NCBI Taxonomy" id="13658"/>
    <lineage>
        <taxon>Eukaryota</taxon>
        <taxon>Metazoa</taxon>
        <taxon>Ecdysozoa</taxon>
        <taxon>Nematoda</taxon>
        <taxon>Enoplea</taxon>
        <taxon>Dorylaimia</taxon>
        <taxon>Mermithida</taxon>
        <taxon>Mermithoidea</taxon>
        <taxon>Mermithidae</taxon>
        <taxon>Romanomermis</taxon>
    </lineage>
</organism>
<feature type="domain" description="HAT C-terminal dimerisation" evidence="1">
    <location>
        <begin position="22"/>
        <end position="82"/>
    </location>
</feature>